<evidence type="ECO:0000256" key="1">
    <source>
        <dbReference type="ARBA" id="ARBA00001946"/>
    </source>
</evidence>
<dbReference type="EMBL" id="MF036692">
    <property type="protein sequence ID" value="ARW58132.1"/>
    <property type="molecule type" value="Genomic_DNA"/>
</dbReference>
<keyword evidence="7" id="KW-1185">Reference proteome</keyword>
<keyword evidence="3" id="KW-0460">Magnesium</keyword>
<sequence>MAKQFNFVYITKNLINGKKYIGKHSTNNLFDGYYGTGELIKKAVKKYGIENFETSIIKFFDSEDEAYAYEELIVDEELITNSLYYNIDLGGKGSMKGRKHSALSKERTSKALKGKKKPPRSQTHIDNHLKAMSLRRKPKIRKVRIQKHGKEHSLYGRTRPAEVIDKCKSSNRTHLIWSLYDELFSFWLDNDKPGWRRMERIAVENGYPKTAYDKIIKQFKQDLE</sequence>
<evidence type="ECO:0000313" key="7">
    <source>
        <dbReference type="Proteomes" id="UP000225074"/>
    </source>
</evidence>
<dbReference type="SUPFAM" id="SSF82771">
    <property type="entry name" value="GIY-YIG endonuclease"/>
    <property type="match status" value="1"/>
</dbReference>
<dbReference type="Pfam" id="PF01541">
    <property type="entry name" value="GIY-YIG"/>
    <property type="match status" value="1"/>
</dbReference>
<evidence type="ECO:0000256" key="3">
    <source>
        <dbReference type="ARBA" id="ARBA00022842"/>
    </source>
</evidence>
<name>A0A1Z1LZB5_9CAUD</name>
<dbReference type="GO" id="GO:0003677">
    <property type="term" value="F:DNA binding"/>
    <property type="evidence" value="ECO:0007669"/>
    <property type="project" value="InterPro"/>
</dbReference>
<dbReference type="InterPro" id="IPR003611">
    <property type="entry name" value="NUMOD3"/>
</dbReference>
<organism evidence="6 7">
    <name type="scientific">Serratia phage X20</name>
    <dbReference type="NCBI Taxonomy" id="2006942"/>
    <lineage>
        <taxon>Viruses</taxon>
        <taxon>Duplodnaviria</taxon>
        <taxon>Heunggongvirae</taxon>
        <taxon>Uroviricota</taxon>
        <taxon>Caudoviricetes</taxon>
        <taxon>Pantevenvirales</taxon>
        <taxon>Straboviridae</taxon>
        <taxon>Tevenvirinae</taxon>
        <taxon>Winklervirus</taxon>
        <taxon>Winklervirus xtwenty</taxon>
    </lineage>
</organism>
<dbReference type="CDD" id="cd10444">
    <property type="entry name" value="GIY-YIG_SegABCDEFG"/>
    <property type="match status" value="1"/>
</dbReference>
<dbReference type="GeneID" id="65109873"/>
<feature type="domain" description="GIY-YIG" evidence="5">
    <location>
        <begin position="4"/>
        <end position="87"/>
    </location>
</feature>
<evidence type="ECO:0000313" key="6">
    <source>
        <dbReference type="EMBL" id="ARW58132.1"/>
    </source>
</evidence>
<evidence type="ECO:0000256" key="4">
    <source>
        <dbReference type="SAM" id="MobiDB-lite"/>
    </source>
</evidence>
<proteinExistence type="predicted"/>
<protein>
    <submittedName>
        <fullName evidence="6">Putative endonuclease</fullName>
    </submittedName>
</protein>
<dbReference type="Pfam" id="PF07460">
    <property type="entry name" value="NUMOD3"/>
    <property type="match status" value="1"/>
</dbReference>
<dbReference type="KEGG" id="vg:65109873"/>
<dbReference type="Proteomes" id="UP000225074">
    <property type="component" value="Genome"/>
</dbReference>
<accession>A0A1Z1LZB5</accession>
<reference evidence="6 7" key="1">
    <citation type="submission" date="2017-05" db="EMBL/GenBank/DDBJ databases">
        <title>Environmental T4-family bacteriophages evolve to escape abortive infection via multiple routes in a bacterial host employing #altruistic suicide# through Type III toxin-antitoxin systems.</title>
        <authorList>
            <person name="Chen B."/>
            <person name="Akusobi C."/>
            <person name="Fang X."/>
            <person name="Salmond G.P.C."/>
        </authorList>
    </citation>
    <scope>NUCLEOTIDE SEQUENCE [LARGE SCALE GENOMIC DNA]</scope>
</reference>
<comment type="similarity">
    <text evidence="2">To endonucleases of group I introns of fungi and phage.</text>
</comment>
<dbReference type="InterPro" id="IPR035901">
    <property type="entry name" value="GIY-YIG_endonuc_sf"/>
</dbReference>
<comment type="cofactor">
    <cofactor evidence="1">
        <name>Mg(2+)</name>
        <dbReference type="ChEBI" id="CHEBI:18420"/>
    </cofactor>
</comment>
<keyword evidence="6" id="KW-0378">Hydrolase</keyword>
<dbReference type="GO" id="GO:0004519">
    <property type="term" value="F:endonuclease activity"/>
    <property type="evidence" value="ECO:0007669"/>
    <property type="project" value="UniProtKB-KW"/>
</dbReference>
<dbReference type="RefSeq" id="YP_010092310.1">
    <property type="nucleotide sequence ID" value="NC_055728.1"/>
</dbReference>
<evidence type="ECO:0000259" key="5">
    <source>
        <dbReference type="PROSITE" id="PS50164"/>
    </source>
</evidence>
<keyword evidence="6" id="KW-0255">Endonuclease</keyword>
<feature type="region of interest" description="Disordered" evidence="4">
    <location>
        <begin position="94"/>
        <end position="123"/>
    </location>
</feature>
<dbReference type="SMART" id="SM00465">
    <property type="entry name" value="GIYc"/>
    <property type="match status" value="1"/>
</dbReference>
<keyword evidence="6" id="KW-0540">Nuclease</keyword>
<dbReference type="PROSITE" id="PS50164">
    <property type="entry name" value="GIY_YIG"/>
    <property type="match status" value="1"/>
</dbReference>
<evidence type="ECO:0000256" key="2">
    <source>
        <dbReference type="ARBA" id="ARBA00010045"/>
    </source>
</evidence>
<dbReference type="InterPro" id="IPR000305">
    <property type="entry name" value="GIY-YIG_endonuc"/>
</dbReference>
<feature type="compositionally biased region" description="Basic residues" evidence="4">
    <location>
        <begin position="110"/>
        <end position="119"/>
    </location>
</feature>